<protein>
    <submittedName>
        <fullName evidence="2">Retinol dehydrogenase 13</fullName>
    </submittedName>
</protein>
<dbReference type="SUPFAM" id="SSF51735">
    <property type="entry name" value="NAD(P)-binding Rossmann-fold domains"/>
    <property type="match status" value="1"/>
</dbReference>
<dbReference type="PRINTS" id="PR00081">
    <property type="entry name" value="GDHRDH"/>
</dbReference>
<evidence type="ECO:0000313" key="2">
    <source>
        <dbReference type="EMBL" id="KAG0721004.1"/>
    </source>
</evidence>
<dbReference type="PANTHER" id="PTHR43157:SF66">
    <property type="entry name" value="WW DOMAIN-CONTAINING OXIDOREDUCTASE-LIKE PROTEIN"/>
    <property type="match status" value="1"/>
</dbReference>
<keyword evidence="3" id="KW-1185">Reference proteome</keyword>
<dbReference type="AlphaFoldDB" id="A0A8J4YBA4"/>
<proteinExistence type="predicted"/>
<dbReference type="GO" id="GO:0016491">
    <property type="term" value="F:oxidoreductase activity"/>
    <property type="evidence" value="ECO:0007669"/>
    <property type="project" value="UniProtKB-KW"/>
</dbReference>
<name>A0A8J4YBA4_CHIOP</name>
<sequence>MWLEVVVVVVIAVVSVRVVYRRRAGRCLSPARLHGKTVIVTGSSAGIGKAAALDFAKRGARVILACRNLDKAGKVADEIIECSGNSSVEVRQLDTSDLSSVRHFAAGILKSEEYLHILVNNAGIIGPRQKKLTEDGLELTMATNHYGHFLLTNLLLGLLKRSAPSRIINVSSLAHKFCYKLDPEDLNFEKSSYMMGYSTYGQSKLCNVLFTLELSNKLKGTGVTANCLCPGSVATEIFHKTAGILFYIAHLLFLLMAKEGTGEADDSVLPGWGDASRLQQVGRSQVVTFRDPELGAQTIVHLAVADEVDGISGKYFVDCKEEKFSGLGGHRGMAKKLWLASELDVKLLEEETHY</sequence>
<accession>A0A8J4YBA4</accession>
<dbReference type="InterPro" id="IPR002347">
    <property type="entry name" value="SDR_fam"/>
</dbReference>
<dbReference type="OrthoDB" id="191139at2759"/>
<dbReference type="Gene3D" id="3.40.50.720">
    <property type="entry name" value="NAD(P)-binding Rossmann-like Domain"/>
    <property type="match status" value="1"/>
</dbReference>
<dbReference type="EMBL" id="JACEEZ010011952">
    <property type="protein sequence ID" value="KAG0721004.1"/>
    <property type="molecule type" value="Genomic_DNA"/>
</dbReference>
<dbReference type="Pfam" id="PF00106">
    <property type="entry name" value="adh_short"/>
    <property type="match status" value="1"/>
</dbReference>
<evidence type="ECO:0000313" key="3">
    <source>
        <dbReference type="Proteomes" id="UP000770661"/>
    </source>
</evidence>
<evidence type="ECO:0000256" key="1">
    <source>
        <dbReference type="ARBA" id="ARBA00023002"/>
    </source>
</evidence>
<dbReference type="PANTHER" id="PTHR43157">
    <property type="entry name" value="PHOSPHATIDYLINOSITOL-GLYCAN BIOSYNTHESIS CLASS F PROTEIN-RELATED"/>
    <property type="match status" value="1"/>
</dbReference>
<reference evidence="2" key="1">
    <citation type="submission" date="2020-07" db="EMBL/GenBank/DDBJ databases">
        <title>The High-quality genome of the commercially important snow crab, Chionoecetes opilio.</title>
        <authorList>
            <person name="Jeong J.-H."/>
            <person name="Ryu S."/>
        </authorList>
    </citation>
    <scope>NUCLEOTIDE SEQUENCE</scope>
    <source>
        <strain evidence="2">MADBK_172401_WGS</strain>
        <tissue evidence="2">Digestive gland</tissue>
    </source>
</reference>
<gene>
    <name evidence="2" type="primary">Rdh13_1</name>
    <name evidence="2" type="ORF">GWK47_047331</name>
</gene>
<comment type="caution">
    <text evidence="2">The sequence shown here is derived from an EMBL/GenBank/DDBJ whole genome shotgun (WGS) entry which is preliminary data.</text>
</comment>
<keyword evidence="1" id="KW-0560">Oxidoreductase</keyword>
<organism evidence="2 3">
    <name type="scientific">Chionoecetes opilio</name>
    <name type="common">Atlantic snow crab</name>
    <name type="synonym">Cancer opilio</name>
    <dbReference type="NCBI Taxonomy" id="41210"/>
    <lineage>
        <taxon>Eukaryota</taxon>
        <taxon>Metazoa</taxon>
        <taxon>Ecdysozoa</taxon>
        <taxon>Arthropoda</taxon>
        <taxon>Crustacea</taxon>
        <taxon>Multicrustacea</taxon>
        <taxon>Malacostraca</taxon>
        <taxon>Eumalacostraca</taxon>
        <taxon>Eucarida</taxon>
        <taxon>Decapoda</taxon>
        <taxon>Pleocyemata</taxon>
        <taxon>Brachyura</taxon>
        <taxon>Eubrachyura</taxon>
        <taxon>Majoidea</taxon>
        <taxon>Majidae</taxon>
        <taxon>Chionoecetes</taxon>
    </lineage>
</organism>
<dbReference type="Proteomes" id="UP000770661">
    <property type="component" value="Unassembled WGS sequence"/>
</dbReference>
<dbReference type="InterPro" id="IPR036291">
    <property type="entry name" value="NAD(P)-bd_dom_sf"/>
</dbReference>
<dbReference type="CDD" id="cd05327">
    <property type="entry name" value="retinol-DH_like_SDR_c_like"/>
    <property type="match status" value="1"/>
</dbReference>